<dbReference type="RefSeq" id="XP_018664855.1">
    <property type="nucleotide sequence ID" value="XM_018802030.1"/>
</dbReference>
<evidence type="ECO:0000256" key="4">
    <source>
        <dbReference type="ARBA" id="ARBA00022801"/>
    </source>
</evidence>
<reference evidence="6 7" key="1">
    <citation type="journal article" date="2016" name="Genome Announc.">
        <title>Draft Whole-Genome Sequence of Trichoderma gamsii T6085, a Promising Biocontrol Agent of Fusarium Head Blight on Wheat.</title>
        <authorList>
            <person name="Baroncelli R."/>
            <person name="Zapparata A."/>
            <person name="Piaggeschi G."/>
            <person name="Sarrocco S."/>
            <person name="Vannacci G."/>
        </authorList>
    </citation>
    <scope>NUCLEOTIDE SEQUENCE [LARGE SCALE GENOMIC DNA]</scope>
    <source>
        <strain evidence="6 7">T6085</strain>
    </source>
</reference>
<dbReference type="STRING" id="398673.A0A2P4Z715"/>
<sequence>MLTDTQWHSGMYVPYIAEHMLMAKDSRYFNVKGAMINDPVIGYPALTQATVNYFTQFWNNILSFNETICGYIANLSKTCGYDKYIDTYLTFPPLKAQPAPNNLPGSIGEGTGTISSCDAIQYFQSSAMELNPAFNVYQIAQALPIPWDVLGEPATNPYIPPGEQIYFNRQDVKKAINAPANVDWKLCGTSNRGVFAVSDTSVPSSNGPLPYVIETTNNVMINHGSLDSLLTVNGTLLAVQNMTWHNKMGFQSPLEQPLFVPYHKNLDLRVASGQGIMGTWRQERGLTLSIVAKAGHMIPTTQPAAAFRHLQVLLGRVRNLSSADAFHINTSMPLQPVNPFSEEI</sequence>
<name>A0A2P4Z715_9HYPO</name>
<dbReference type="InterPro" id="IPR029058">
    <property type="entry name" value="AB_hydrolase_fold"/>
</dbReference>
<dbReference type="AlphaFoldDB" id="A0A2P4Z715"/>
<organism evidence="6 7">
    <name type="scientific">Trichoderma gamsii</name>
    <dbReference type="NCBI Taxonomy" id="398673"/>
    <lineage>
        <taxon>Eukaryota</taxon>
        <taxon>Fungi</taxon>
        <taxon>Dikarya</taxon>
        <taxon>Ascomycota</taxon>
        <taxon>Pezizomycotina</taxon>
        <taxon>Sordariomycetes</taxon>
        <taxon>Hypocreomycetidae</taxon>
        <taxon>Hypocreales</taxon>
        <taxon>Hypocreaceae</taxon>
        <taxon>Trichoderma</taxon>
    </lineage>
</organism>
<proteinExistence type="inferred from homology"/>
<dbReference type="Gene3D" id="3.40.50.1820">
    <property type="entry name" value="alpha/beta hydrolase"/>
    <property type="match status" value="1"/>
</dbReference>
<dbReference type="GO" id="GO:0006508">
    <property type="term" value="P:proteolysis"/>
    <property type="evidence" value="ECO:0007669"/>
    <property type="project" value="UniProtKB-KW"/>
</dbReference>
<evidence type="ECO:0000313" key="7">
    <source>
        <dbReference type="Proteomes" id="UP000054821"/>
    </source>
</evidence>
<evidence type="ECO:0000256" key="5">
    <source>
        <dbReference type="ARBA" id="ARBA00023180"/>
    </source>
</evidence>
<accession>A0A2P4Z715</accession>
<comment type="caution">
    <text evidence="6">The sequence shown here is derived from an EMBL/GenBank/DDBJ whole genome shotgun (WGS) entry which is preliminary data.</text>
</comment>
<evidence type="ECO:0000256" key="1">
    <source>
        <dbReference type="ARBA" id="ARBA00009431"/>
    </source>
</evidence>
<evidence type="ECO:0000313" key="6">
    <source>
        <dbReference type="EMBL" id="PON20074.1"/>
    </source>
</evidence>
<dbReference type="SUPFAM" id="SSF53474">
    <property type="entry name" value="alpha/beta-Hydrolases"/>
    <property type="match status" value="1"/>
</dbReference>
<dbReference type="InterPro" id="IPR001563">
    <property type="entry name" value="Peptidase_S10"/>
</dbReference>
<keyword evidence="5" id="KW-0325">Glycoprotein</keyword>
<evidence type="ECO:0000256" key="2">
    <source>
        <dbReference type="ARBA" id="ARBA00022645"/>
    </source>
</evidence>
<keyword evidence="3" id="KW-0645">Protease</keyword>
<comment type="similarity">
    <text evidence="1">Belongs to the peptidase S10 family.</text>
</comment>
<dbReference type="GeneID" id="29982113"/>
<dbReference type="Proteomes" id="UP000054821">
    <property type="component" value="Unassembled WGS sequence"/>
</dbReference>
<evidence type="ECO:0000256" key="3">
    <source>
        <dbReference type="ARBA" id="ARBA00022670"/>
    </source>
</evidence>
<keyword evidence="4" id="KW-0378">Hydrolase</keyword>
<protein>
    <submittedName>
        <fullName evidence="6">Carboxypeptidase cpdS</fullName>
    </submittedName>
</protein>
<dbReference type="EMBL" id="JPDN02000086">
    <property type="protein sequence ID" value="PON20074.1"/>
    <property type="molecule type" value="Genomic_DNA"/>
</dbReference>
<dbReference type="Pfam" id="PF00450">
    <property type="entry name" value="Peptidase_S10"/>
    <property type="match status" value="1"/>
</dbReference>
<gene>
    <name evidence="6" type="ORF">TGAM01_v211055</name>
</gene>
<dbReference type="GO" id="GO:0004185">
    <property type="term" value="F:serine-type carboxypeptidase activity"/>
    <property type="evidence" value="ECO:0007669"/>
    <property type="project" value="InterPro"/>
</dbReference>
<keyword evidence="7" id="KW-1185">Reference proteome</keyword>
<keyword evidence="2 6" id="KW-0121">Carboxypeptidase</keyword>